<sequence>MLKLTPSIGEHGISCNLQLKLCQRTCCN</sequence>
<reference evidence="1" key="1">
    <citation type="submission" date="2014-09" db="EMBL/GenBank/DDBJ databases">
        <authorList>
            <person name="Magalhaes I.L.F."/>
            <person name="Oliveira U."/>
            <person name="Santos F.R."/>
            <person name="Vidigal T.H.D.A."/>
            <person name="Brescovit A.D."/>
            <person name="Santos A.J."/>
        </authorList>
    </citation>
    <scope>NUCLEOTIDE SEQUENCE</scope>
    <source>
        <tissue evidence="1">Shoot tissue taken approximately 20 cm above the soil surface</tissue>
    </source>
</reference>
<accession>A0A0A9B9W3</accession>
<protein>
    <submittedName>
        <fullName evidence="1">Uncharacterized protein</fullName>
    </submittedName>
</protein>
<evidence type="ECO:0000313" key="1">
    <source>
        <dbReference type="EMBL" id="JAD58020.1"/>
    </source>
</evidence>
<reference evidence="1" key="2">
    <citation type="journal article" date="2015" name="Data Brief">
        <title>Shoot transcriptome of the giant reed, Arundo donax.</title>
        <authorList>
            <person name="Barrero R.A."/>
            <person name="Guerrero F.D."/>
            <person name="Moolhuijzen P."/>
            <person name="Goolsby J.A."/>
            <person name="Tidwell J."/>
            <person name="Bellgard S.E."/>
            <person name="Bellgard M.I."/>
        </authorList>
    </citation>
    <scope>NUCLEOTIDE SEQUENCE</scope>
    <source>
        <tissue evidence="1">Shoot tissue taken approximately 20 cm above the soil surface</tissue>
    </source>
</reference>
<dbReference type="AlphaFoldDB" id="A0A0A9B9W3"/>
<dbReference type="EMBL" id="GBRH01239875">
    <property type="protein sequence ID" value="JAD58020.1"/>
    <property type="molecule type" value="Transcribed_RNA"/>
</dbReference>
<name>A0A0A9B9W3_ARUDO</name>
<organism evidence="1">
    <name type="scientific">Arundo donax</name>
    <name type="common">Giant reed</name>
    <name type="synonym">Donax arundinaceus</name>
    <dbReference type="NCBI Taxonomy" id="35708"/>
    <lineage>
        <taxon>Eukaryota</taxon>
        <taxon>Viridiplantae</taxon>
        <taxon>Streptophyta</taxon>
        <taxon>Embryophyta</taxon>
        <taxon>Tracheophyta</taxon>
        <taxon>Spermatophyta</taxon>
        <taxon>Magnoliopsida</taxon>
        <taxon>Liliopsida</taxon>
        <taxon>Poales</taxon>
        <taxon>Poaceae</taxon>
        <taxon>PACMAD clade</taxon>
        <taxon>Arundinoideae</taxon>
        <taxon>Arundineae</taxon>
        <taxon>Arundo</taxon>
    </lineage>
</organism>
<proteinExistence type="predicted"/>